<dbReference type="SFLD" id="SFLDG01168">
    <property type="entry name" value="Ferric_reductase_subgroup_(FRE"/>
    <property type="match status" value="1"/>
</dbReference>
<reference evidence="15 16" key="1">
    <citation type="submission" date="2019-03" db="EMBL/GenBank/DDBJ databases">
        <title>Genomic Encyclopedia of Type Strains, Phase IV (KMG-IV): sequencing the most valuable type-strain genomes for metagenomic binning, comparative biology and taxonomic classification.</title>
        <authorList>
            <person name="Goeker M."/>
        </authorList>
    </citation>
    <scope>NUCLEOTIDE SEQUENCE [LARGE SCALE GENOMIC DNA]</scope>
    <source>
        <strain evidence="15 16">DSM 18063</strain>
    </source>
</reference>
<dbReference type="GO" id="GO:0051537">
    <property type="term" value="F:2 iron, 2 sulfur cluster binding"/>
    <property type="evidence" value="ECO:0007669"/>
    <property type="project" value="UniProtKB-KW"/>
</dbReference>
<dbReference type="InterPro" id="IPR013130">
    <property type="entry name" value="Fe3_Rdtase_TM_dom"/>
</dbReference>
<evidence type="ECO:0000256" key="12">
    <source>
        <dbReference type="ARBA" id="ARBA00023136"/>
    </source>
</evidence>
<dbReference type="EMBL" id="SLXP01000016">
    <property type="protein sequence ID" value="TCP38858.1"/>
    <property type="molecule type" value="Genomic_DNA"/>
</dbReference>
<keyword evidence="5" id="KW-0001">2Fe-2S</keyword>
<dbReference type="GO" id="GO:0050660">
    <property type="term" value="F:flavin adenine dinucleotide binding"/>
    <property type="evidence" value="ECO:0007669"/>
    <property type="project" value="TreeGrafter"/>
</dbReference>
<dbReference type="GO" id="GO:0046872">
    <property type="term" value="F:metal ion binding"/>
    <property type="evidence" value="ECO:0007669"/>
    <property type="project" value="UniProtKB-KW"/>
</dbReference>
<dbReference type="Gene3D" id="3.40.50.80">
    <property type="entry name" value="Nucleotide-binding domain of ferredoxin-NADP reductase (FNR) module"/>
    <property type="match status" value="1"/>
</dbReference>
<evidence type="ECO:0000256" key="11">
    <source>
        <dbReference type="ARBA" id="ARBA00023014"/>
    </source>
</evidence>
<dbReference type="Gene3D" id="2.40.30.10">
    <property type="entry name" value="Translation factors"/>
    <property type="match status" value="1"/>
</dbReference>
<sequence length="446" mass="48420">MKTINTTFWALMLGISALWIAASLPLPQAPNFMAIRHLLVDYSGYLAIGAMSVAMILATRTPWLERWLNGLDKSYRLHKWLGIAALVTAVVHWVSVNGPKWAVSWGLMARPERGGHGGAGADLGAVEAFLRSQRGTAEMLGEWAFYGAVALIAAALIKRLPYRLFAATHTLVAIAYLVLVFHAVVLIDFDAWTQPVGLVTGLLMAGGVASAALALTRQIGRRRQVAGRIAALRQIPSMQITETEIAMDEAWPGHEAGQFAFVTFDAKEGAHPFTIASAWTRGSTSLTIISKALGDYTSRLPDTLRIGDDVTVEGPYGRFTFEDSKKRQIWIGAGIGITPFLARLQHLAARPDGTRVDLIHCVPEIAPEAQALLEKDAAAAGVNLHLMRDGTDGPLTGARLRAMVPDWAEASVWFCGPAAFGQALREDLRANGLRPADFHQELFNMR</sequence>
<dbReference type="InterPro" id="IPR013112">
    <property type="entry name" value="FAD-bd_8"/>
</dbReference>
<proteinExistence type="predicted"/>
<dbReference type="GO" id="GO:0016020">
    <property type="term" value="C:membrane"/>
    <property type="evidence" value="ECO:0007669"/>
    <property type="project" value="UniProtKB-SubCell"/>
</dbReference>
<evidence type="ECO:0000259" key="14">
    <source>
        <dbReference type="PROSITE" id="PS51384"/>
    </source>
</evidence>
<keyword evidence="12 13" id="KW-0472">Membrane</keyword>
<dbReference type="SFLD" id="SFLDS00052">
    <property type="entry name" value="Ferric_Reductase_Domain"/>
    <property type="match status" value="1"/>
</dbReference>
<evidence type="ECO:0000256" key="13">
    <source>
        <dbReference type="SAM" id="Phobius"/>
    </source>
</evidence>
<keyword evidence="16" id="KW-1185">Reference proteome</keyword>
<evidence type="ECO:0000313" key="16">
    <source>
        <dbReference type="Proteomes" id="UP000294835"/>
    </source>
</evidence>
<dbReference type="InterPro" id="IPR050415">
    <property type="entry name" value="MRET"/>
</dbReference>
<dbReference type="InterPro" id="IPR039261">
    <property type="entry name" value="FNR_nucleotide-bd"/>
</dbReference>
<evidence type="ECO:0000256" key="2">
    <source>
        <dbReference type="ARBA" id="ARBA00004141"/>
    </source>
</evidence>
<dbReference type="Proteomes" id="UP000294835">
    <property type="component" value="Unassembled WGS sequence"/>
</dbReference>
<evidence type="ECO:0000256" key="8">
    <source>
        <dbReference type="ARBA" id="ARBA00022989"/>
    </source>
</evidence>
<gene>
    <name evidence="15" type="ORF">EV662_11612</name>
</gene>
<keyword evidence="11" id="KW-0411">Iron-sulfur</keyword>
<evidence type="ECO:0000256" key="6">
    <source>
        <dbReference type="ARBA" id="ARBA00022723"/>
    </source>
</evidence>
<feature type="transmembrane region" description="Helical" evidence="13">
    <location>
        <begin position="164"/>
        <end position="184"/>
    </location>
</feature>
<dbReference type="RefSeq" id="WP_132465388.1">
    <property type="nucleotide sequence ID" value="NZ_SLXP01000016.1"/>
</dbReference>
<keyword evidence="6" id="KW-0479">Metal-binding</keyword>
<accession>A0A4R2PUV1</accession>
<feature type="domain" description="FAD-binding FR-type" evidence="14">
    <location>
        <begin position="222"/>
        <end position="322"/>
    </location>
</feature>
<evidence type="ECO:0000256" key="10">
    <source>
        <dbReference type="ARBA" id="ARBA00023004"/>
    </source>
</evidence>
<dbReference type="PRINTS" id="PR00409">
    <property type="entry name" value="PHDIOXRDTASE"/>
</dbReference>
<dbReference type="Pfam" id="PF08022">
    <property type="entry name" value="FAD_binding_8"/>
    <property type="match status" value="1"/>
</dbReference>
<keyword evidence="8 13" id="KW-1133">Transmembrane helix</keyword>
<evidence type="ECO:0000313" key="15">
    <source>
        <dbReference type="EMBL" id="TCP38858.1"/>
    </source>
</evidence>
<keyword evidence="7" id="KW-0274">FAD</keyword>
<evidence type="ECO:0000256" key="9">
    <source>
        <dbReference type="ARBA" id="ARBA00023002"/>
    </source>
</evidence>
<dbReference type="PROSITE" id="PS51384">
    <property type="entry name" value="FAD_FR"/>
    <property type="match status" value="1"/>
</dbReference>
<dbReference type="Pfam" id="PF01794">
    <property type="entry name" value="Ferric_reduct"/>
    <property type="match status" value="1"/>
</dbReference>
<comment type="caution">
    <text evidence="15">The sequence shown here is derived from an EMBL/GenBank/DDBJ whole genome shotgun (WGS) entry which is preliminary data.</text>
</comment>
<feature type="transmembrane region" description="Helical" evidence="13">
    <location>
        <begin position="196"/>
        <end position="215"/>
    </location>
</feature>
<dbReference type="SUPFAM" id="SSF52343">
    <property type="entry name" value="Ferredoxin reductase-like, C-terminal NADP-linked domain"/>
    <property type="match status" value="1"/>
</dbReference>
<dbReference type="GO" id="GO:0016491">
    <property type="term" value="F:oxidoreductase activity"/>
    <property type="evidence" value="ECO:0007669"/>
    <property type="project" value="UniProtKB-KW"/>
</dbReference>
<evidence type="ECO:0000256" key="4">
    <source>
        <dbReference type="ARBA" id="ARBA00022692"/>
    </source>
</evidence>
<feature type="transmembrane region" description="Helical" evidence="13">
    <location>
        <begin position="39"/>
        <end position="59"/>
    </location>
</feature>
<dbReference type="CDD" id="cd06198">
    <property type="entry name" value="FNR_like_3"/>
    <property type="match status" value="1"/>
</dbReference>
<dbReference type="OrthoDB" id="9792185at2"/>
<keyword evidence="4 13" id="KW-0812">Transmembrane</keyword>
<dbReference type="AlphaFoldDB" id="A0A4R2PUV1"/>
<protein>
    <submittedName>
        <fullName evidence="15">Putative ferric reductase</fullName>
    </submittedName>
</protein>
<keyword evidence="3" id="KW-0285">Flavoprotein</keyword>
<feature type="transmembrane region" description="Helical" evidence="13">
    <location>
        <begin position="140"/>
        <end position="157"/>
    </location>
</feature>
<evidence type="ECO:0000256" key="1">
    <source>
        <dbReference type="ARBA" id="ARBA00001974"/>
    </source>
</evidence>
<dbReference type="PANTHER" id="PTHR47354">
    <property type="entry name" value="NADH OXIDOREDUCTASE HCR"/>
    <property type="match status" value="1"/>
</dbReference>
<dbReference type="InterPro" id="IPR017927">
    <property type="entry name" value="FAD-bd_FR_type"/>
</dbReference>
<name>A0A4R2PUV1_9RHOB</name>
<dbReference type="SUPFAM" id="SSF63380">
    <property type="entry name" value="Riboflavin synthase domain-like"/>
    <property type="match status" value="1"/>
</dbReference>
<evidence type="ECO:0000256" key="7">
    <source>
        <dbReference type="ARBA" id="ARBA00022827"/>
    </source>
</evidence>
<dbReference type="PANTHER" id="PTHR47354:SF8">
    <property type="entry name" value="1,2-PHENYLACETYL-COA EPOXIDASE, SUBUNIT E"/>
    <property type="match status" value="1"/>
</dbReference>
<keyword evidence="10" id="KW-0408">Iron</keyword>
<feature type="transmembrane region" description="Helical" evidence="13">
    <location>
        <begin position="80"/>
        <end position="96"/>
    </location>
</feature>
<evidence type="ECO:0000256" key="5">
    <source>
        <dbReference type="ARBA" id="ARBA00022714"/>
    </source>
</evidence>
<keyword evidence="9" id="KW-0560">Oxidoreductase</keyword>
<organism evidence="15 16">
    <name type="scientific">Rhodovulum marinum</name>
    <dbReference type="NCBI Taxonomy" id="320662"/>
    <lineage>
        <taxon>Bacteria</taxon>
        <taxon>Pseudomonadati</taxon>
        <taxon>Pseudomonadota</taxon>
        <taxon>Alphaproteobacteria</taxon>
        <taxon>Rhodobacterales</taxon>
        <taxon>Paracoccaceae</taxon>
        <taxon>Rhodovulum</taxon>
    </lineage>
</organism>
<comment type="cofactor">
    <cofactor evidence="1">
        <name>FAD</name>
        <dbReference type="ChEBI" id="CHEBI:57692"/>
    </cofactor>
</comment>
<dbReference type="InterPro" id="IPR017938">
    <property type="entry name" value="Riboflavin_synthase-like_b-brl"/>
</dbReference>
<comment type="subcellular location">
    <subcellularLocation>
        <location evidence="2">Membrane</location>
        <topology evidence="2">Multi-pass membrane protein</topology>
    </subcellularLocation>
</comment>
<evidence type="ECO:0000256" key="3">
    <source>
        <dbReference type="ARBA" id="ARBA00022630"/>
    </source>
</evidence>